<feature type="compositionally biased region" description="Polar residues" evidence="8">
    <location>
        <begin position="164"/>
        <end position="183"/>
    </location>
</feature>
<dbReference type="HOGENOM" id="CLU_348141_0_0_1"/>
<feature type="region of interest" description="Disordered" evidence="8">
    <location>
        <begin position="731"/>
        <end position="804"/>
    </location>
</feature>
<comment type="function">
    <text evidence="7">Plays a role in autophagy. Functions at the preautophagosomal structure (PAS) in order to form normal autophagosomes under starvation conditions. Also plays a role in mitophagy and regulation of filamentous growth.</text>
</comment>
<reference evidence="11" key="1">
    <citation type="journal article" date="2011" name="Nat. Commun.">
        <title>Effector diversification within compartments of the Leptosphaeria maculans genome affected by Repeat-Induced Point mutations.</title>
        <authorList>
            <person name="Rouxel T."/>
            <person name="Grandaubert J."/>
            <person name="Hane J.K."/>
            <person name="Hoede C."/>
            <person name="van de Wouw A.P."/>
            <person name="Couloux A."/>
            <person name="Dominguez V."/>
            <person name="Anthouard V."/>
            <person name="Bally P."/>
            <person name="Bourras S."/>
            <person name="Cozijnsen A.J."/>
            <person name="Ciuffetti L.M."/>
            <person name="Degrave A."/>
            <person name="Dilmaghani A."/>
            <person name="Duret L."/>
            <person name="Fudal I."/>
            <person name="Goodwin S.B."/>
            <person name="Gout L."/>
            <person name="Glaser N."/>
            <person name="Linglin J."/>
            <person name="Kema G.H.J."/>
            <person name="Lapalu N."/>
            <person name="Lawrence C.B."/>
            <person name="May K."/>
            <person name="Meyer M."/>
            <person name="Ollivier B."/>
            <person name="Poulain J."/>
            <person name="Schoch C.L."/>
            <person name="Simon A."/>
            <person name="Spatafora J.W."/>
            <person name="Stachowiak A."/>
            <person name="Turgeon B.G."/>
            <person name="Tyler B.M."/>
            <person name="Vincent D."/>
            <person name="Weissenbach J."/>
            <person name="Amselem J."/>
            <person name="Quesneville H."/>
            <person name="Oliver R.P."/>
            <person name="Wincker P."/>
            <person name="Balesdent M.-H."/>
            <person name="Howlett B.J."/>
        </authorList>
    </citation>
    <scope>NUCLEOTIDE SEQUENCE [LARGE SCALE GENOMIC DNA]</scope>
    <source>
        <strain evidence="11">JN3 / isolate v23.1.3 / race Av1-4-5-6-7-8</strain>
    </source>
</reference>
<evidence type="ECO:0000256" key="7">
    <source>
        <dbReference type="ARBA" id="ARBA00060351"/>
    </source>
</evidence>
<dbReference type="Proteomes" id="UP000002668">
    <property type="component" value="Genome"/>
</dbReference>
<feature type="region of interest" description="Disordered" evidence="8">
    <location>
        <begin position="110"/>
        <end position="388"/>
    </location>
</feature>
<dbReference type="FunFam" id="1.10.10.2570:FF:000001">
    <property type="entry name" value="Autophagy-related protein 29"/>
    <property type="match status" value="1"/>
</dbReference>
<evidence type="ECO:0000313" key="11">
    <source>
        <dbReference type="Proteomes" id="UP000002668"/>
    </source>
</evidence>
<dbReference type="InterPro" id="IPR039362">
    <property type="entry name" value="ATG29_sf"/>
</dbReference>
<evidence type="ECO:0000259" key="9">
    <source>
        <dbReference type="Pfam" id="PF18388"/>
    </source>
</evidence>
<feature type="compositionally biased region" description="Low complexity" evidence="8">
    <location>
        <begin position="320"/>
        <end position="335"/>
    </location>
</feature>
<comment type="similarity">
    <text evidence="2">Belongs to the ATG29 family.</text>
</comment>
<dbReference type="Gene3D" id="1.10.10.2570">
    <property type="match status" value="1"/>
</dbReference>
<feature type="compositionally biased region" description="Basic residues" evidence="8">
    <location>
        <begin position="231"/>
        <end position="242"/>
    </location>
</feature>
<keyword evidence="4" id="KW-0813">Transport</keyword>
<dbReference type="PANTHER" id="PTHR40012:SF1">
    <property type="entry name" value="AUTOPHAGY-RELATED PROTEIN 29"/>
    <property type="match status" value="1"/>
</dbReference>
<dbReference type="InterPro" id="IPR039113">
    <property type="entry name" value="ATG29"/>
</dbReference>
<evidence type="ECO:0000313" key="10">
    <source>
        <dbReference type="EMBL" id="CBX95037.1"/>
    </source>
</evidence>
<feature type="compositionally biased region" description="Polar residues" evidence="8">
    <location>
        <begin position="376"/>
        <end position="385"/>
    </location>
</feature>
<organism evidence="11">
    <name type="scientific">Leptosphaeria maculans (strain JN3 / isolate v23.1.3 / race Av1-4-5-6-7-8)</name>
    <name type="common">Blackleg fungus</name>
    <name type="synonym">Phoma lingam</name>
    <dbReference type="NCBI Taxonomy" id="985895"/>
    <lineage>
        <taxon>Eukaryota</taxon>
        <taxon>Fungi</taxon>
        <taxon>Dikarya</taxon>
        <taxon>Ascomycota</taxon>
        <taxon>Pezizomycotina</taxon>
        <taxon>Dothideomycetes</taxon>
        <taxon>Pleosporomycetidae</taxon>
        <taxon>Pleosporales</taxon>
        <taxon>Pleosporineae</taxon>
        <taxon>Leptosphaeriaceae</taxon>
        <taxon>Plenodomus</taxon>
        <taxon>Plenodomus lingam/Leptosphaeria maculans species complex</taxon>
    </lineage>
</organism>
<accession>E4ZUF8</accession>
<feature type="compositionally biased region" description="Low complexity" evidence="8">
    <location>
        <begin position="146"/>
        <end position="163"/>
    </location>
</feature>
<keyword evidence="11" id="KW-1185">Reference proteome</keyword>
<proteinExistence type="inferred from homology"/>
<evidence type="ECO:0000256" key="3">
    <source>
        <dbReference type="ARBA" id="ARBA00013784"/>
    </source>
</evidence>
<dbReference type="eggNOG" id="ENOG502S3V4">
    <property type="taxonomic scope" value="Eukaryota"/>
</dbReference>
<dbReference type="GO" id="GO:0000045">
    <property type="term" value="P:autophagosome assembly"/>
    <property type="evidence" value="ECO:0007669"/>
    <property type="project" value="InterPro"/>
</dbReference>
<dbReference type="STRING" id="985895.E4ZUF8"/>
<evidence type="ECO:0000256" key="2">
    <source>
        <dbReference type="ARBA" id="ARBA00010082"/>
    </source>
</evidence>
<dbReference type="InParanoid" id="E4ZUF8"/>
<dbReference type="InterPro" id="IPR040666">
    <property type="entry name" value="Atg29_N"/>
</dbReference>
<evidence type="ECO:0000256" key="4">
    <source>
        <dbReference type="ARBA" id="ARBA00022448"/>
    </source>
</evidence>
<protein>
    <recommendedName>
        <fullName evidence="3">Autophagy-related protein 29</fullName>
    </recommendedName>
</protein>
<name>E4ZUF8_LEPMJ</name>
<dbReference type="AlphaFoldDB" id="E4ZUF8"/>
<dbReference type="OrthoDB" id="21072at2759"/>
<dbReference type="GO" id="GO:0000407">
    <property type="term" value="C:phagophore assembly site"/>
    <property type="evidence" value="ECO:0007669"/>
    <property type="project" value="UniProtKB-SubCell"/>
</dbReference>
<evidence type="ECO:0000256" key="5">
    <source>
        <dbReference type="ARBA" id="ARBA00022927"/>
    </source>
</evidence>
<feature type="compositionally biased region" description="Acidic residues" evidence="8">
    <location>
        <begin position="737"/>
        <end position="804"/>
    </location>
</feature>
<dbReference type="OMA" id="NIAESRW"/>
<dbReference type="GeneID" id="13288048"/>
<gene>
    <name evidence="10" type="ORF">LEMA_P114520.1</name>
</gene>
<dbReference type="EMBL" id="FP929126">
    <property type="protein sequence ID" value="CBX95037.1"/>
    <property type="molecule type" value="Genomic_DNA"/>
</dbReference>
<feature type="domain" description="Atg29 N-terminal" evidence="9">
    <location>
        <begin position="6"/>
        <end position="59"/>
    </location>
</feature>
<dbReference type="GO" id="GO:0015031">
    <property type="term" value="P:protein transport"/>
    <property type="evidence" value="ECO:0007669"/>
    <property type="project" value="UniProtKB-KW"/>
</dbReference>
<keyword evidence="5" id="KW-0653">Protein transport</keyword>
<feature type="compositionally biased region" description="Low complexity" evidence="8">
    <location>
        <begin position="212"/>
        <end position="221"/>
    </location>
</feature>
<feature type="compositionally biased region" description="Acidic residues" evidence="8">
    <location>
        <begin position="249"/>
        <end position="261"/>
    </location>
</feature>
<dbReference type="PANTHER" id="PTHR40012">
    <property type="entry name" value="AUTOPHAGY-RELATED PROTEIN 29"/>
    <property type="match status" value="1"/>
</dbReference>
<sequence length="860" mass="95320">MSLNQFTAIIRLPFVRGNFEDPPQAQWDAEKDRQLWKIISKSSKTSDLDWAELAIKFQVPPTFLLQQAAWLYERHLDHVRNQMKKVSISNMNSPTPTGGSTLTAVGGVAMRRGGSAGSGAGRTKSALSGRPKDSPNLRGGEIIPAPSLSRTPSTTTITQSRTQVQAPTRTQSIRSTHRPSLTTRKSEDQPPVTAAPPNYSKDQAESPDFPESSSSSSSSLSDTDHPAHRSQLFKRPPRFKAQRPRDLDTFEEGDGPLETENSESQGSPILPFASAPRRPGTGNRYAQGTPSRASSKPKQKYQQSDRGIHLPPLRQKSVDQQSQATTETASSMTSSGGLHSAARSPLSPPDNHRAELARLGSPKSRRPRSRKEGSEGTPSMGSSFSDIDDAGISQSALEEALLSNMQHGRMTPITTTYTNGTNVVSFTATYQLLKKLLAHPECSHRNIAESRWPCPVCETSFTNRFWDATATLLDYFADFFPKDDANMQSLWFHLLDMWQSAALWLGHTDTLYEAFHTPQSRRCAHDIVHAEQFKRDFELTRKLFETIIYGPKMMARGSVKLSEDVIHPPDGVKPGPSPGQHETGPWISGLKPWQQWLCAGSPGVAAPPSVIPVDEDKGETLRHVPMSAVAIIHQHTQRARGWALHLASREPETVRDKMAVFDAHSLRFPKTGKTAAYTSVQGRAVRYRLVNGAPPVGRVPGLLDWDMRNNDPDLAAVDECVGLCRGEEAYVAQSGFPEEEVEEEEGDGGEEVEDDGEDDGEDDEEQEEEQEEEEDGYEGEEEGEEEEDEDEADSDEDMEEEIVEDELHGWFDMWSVVESKKSKQDKGQFAGELDNVFDEWAMSERAQRIDGNVRLPARHG</sequence>
<evidence type="ECO:0000256" key="8">
    <source>
        <dbReference type="SAM" id="MobiDB-lite"/>
    </source>
</evidence>
<comment type="subcellular location">
    <subcellularLocation>
        <location evidence="1">Preautophagosomal structure</location>
    </subcellularLocation>
</comment>
<dbReference type="VEuPathDB" id="FungiDB:LEMA_P114520.1"/>
<feature type="compositionally biased region" description="Polar residues" evidence="8">
    <location>
        <begin position="284"/>
        <end position="305"/>
    </location>
</feature>
<dbReference type="Pfam" id="PF18388">
    <property type="entry name" value="ATG29_N"/>
    <property type="match status" value="1"/>
</dbReference>
<keyword evidence="6" id="KW-0072">Autophagy</keyword>
<evidence type="ECO:0000256" key="1">
    <source>
        <dbReference type="ARBA" id="ARBA00004329"/>
    </source>
</evidence>
<evidence type="ECO:0000256" key="6">
    <source>
        <dbReference type="ARBA" id="ARBA00023006"/>
    </source>
</evidence>